<comment type="caution">
    <text evidence="3">The sequence shown here is derived from an EMBL/GenBank/DDBJ whole genome shotgun (WGS) entry which is preliminary data.</text>
</comment>
<dbReference type="SUPFAM" id="SSF51126">
    <property type="entry name" value="Pectin lyase-like"/>
    <property type="match status" value="1"/>
</dbReference>
<dbReference type="PANTHER" id="PTHR42970">
    <property type="entry name" value="PECTATE LYASE C-RELATED"/>
    <property type="match status" value="1"/>
</dbReference>
<evidence type="ECO:0000313" key="3">
    <source>
        <dbReference type="EMBL" id="MBS2098424.1"/>
    </source>
</evidence>
<dbReference type="GO" id="GO:0016829">
    <property type="term" value="F:lyase activity"/>
    <property type="evidence" value="ECO:0007669"/>
    <property type="project" value="UniProtKB-KW"/>
</dbReference>
<proteinExistence type="predicted"/>
<evidence type="ECO:0000256" key="2">
    <source>
        <dbReference type="ARBA" id="ARBA00023180"/>
    </source>
</evidence>
<dbReference type="Proteomes" id="UP000708576">
    <property type="component" value="Unassembled WGS sequence"/>
</dbReference>
<accession>A0ABS5JVB7</accession>
<evidence type="ECO:0000313" key="4">
    <source>
        <dbReference type="Proteomes" id="UP000708576"/>
    </source>
</evidence>
<keyword evidence="3" id="KW-0456">Lyase</keyword>
<keyword evidence="1" id="KW-0479">Metal-binding</keyword>
<dbReference type="PANTHER" id="PTHR42970:SF1">
    <property type="entry name" value="PECTATE LYASE C-RELATED"/>
    <property type="match status" value="1"/>
</dbReference>
<dbReference type="InterPro" id="IPR052063">
    <property type="entry name" value="Polysaccharide_Lyase_1"/>
</dbReference>
<organism evidence="3 4">
    <name type="scientific">Carboxylicivirga linearis</name>
    <dbReference type="NCBI Taxonomy" id="1628157"/>
    <lineage>
        <taxon>Bacteria</taxon>
        <taxon>Pseudomonadati</taxon>
        <taxon>Bacteroidota</taxon>
        <taxon>Bacteroidia</taxon>
        <taxon>Marinilabiliales</taxon>
        <taxon>Marinilabiliaceae</taxon>
        <taxon>Carboxylicivirga</taxon>
    </lineage>
</organism>
<keyword evidence="4" id="KW-1185">Reference proteome</keyword>
<evidence type="ECO:0000256" key="1">
    <source>
        <dbReference type="ARBA" id="ARBA00022723"/>
    </source>
</evidence>
<keyword evidence="2" id="KW-0325">Glycoprotein</keyword>
<protein>
    <submittedName>
        <fullName evidence="3">Pectate lyase</fullName>
    </submittedName>
</protein>
<dbReference type="RefSeq" id="WP_212215668.1">
    <property type="nucleotide sequence ID" value="NZ_JAGUCO010000005.1"/>
</dbReference>
<dbReference type="InterPro" id="IPR011050">
    <property type="entry name" value="Pectin_lyase_fold/virulence"/>
</dbReference>
<sequence>MKNNLLFLLICFLPFYSCSDKSNDTEEPSTIEITFDNPNPLSVDIATYKPIVSGQVTSDNILTNIKAYRVNGSTETVIEEISIADGSFVYDFSFAVSYQTATTGVRIEAIDELGQQKSETLSVTVERSTAVDPEPIGDVDAFPGAEGYGRYTTGGRGGRIFFVDNLLDDSQPGCLRYALSQTGARTIIFRVSGTIELNSPLVISQNHLTIAGQSAPGDGICIAGNYMQIKDGLENVIIRYVRFRAAKGYGEYDAAWGRNCKNIIFDHCTFSWGNDEVASFYDNTNFTMQWCLISESFYRSTHPKGDHSYGGIWGGMGATFHHNLLVHHTSRNPRFCGARFHWSTRETELVDFRNNVLYNWGDNSAYGGEGGKINMVNNYYKPGPATASNKTHRIVEIYGGRNDSDYPEDGQWFIDGNYVFNNSEVTSNNYLGIDIKNTIGSKDDQLVSTPFEIGEIQTETAEDAYESVLADVGSSIKRDVVDTRIIQEVKEGTALFGGAYGAGTGIIDSENDTEGYPILEQYNEIKDFDNDGMDDDWELANGLDPTDSSDHKEKILDSNFTNLEVYLNYLLDQGIN</sequence>
<dbReference type="InterPro" id="IPR012334">
    <property type="entry name" value="Pectin_lyas_fold"/>
</dbReference>
<dbReference type="EMBL" id="JAGUCO010000005">
    <property type="protein sequence ID" value="MBS2098424.1"/>
    <property type="molecule type" value="Genomic_DNA"/>
</dbReference>
<gene>
    <name evidence="3" type="ORF">KEM10_09045</name>
</gene>
<name>A0ABS5JVB7_9BACT</name>
<reference evidence="3 4" key="1">
    <citation type="journal article" date="2015" name="Int. J. Syst. Evol. Microbiol.">
        <title>Carboxylicivirga linearis sp. nov., isolated from a sea cucumber culture pond.</title>
        <authorList>
            <person name="Wang F.Q."/>
            <person name="Zhou Y.X."/>
            <person name="Lin X.Z."/>
            <person name="Chen G.J."/>
            <person name="Du Z.J."/>
        </authorList>
    </citation>
    <scope>NUCLEOTIDE SEQUENCE [LARGE SCALE GENOMIC DNA]</scope>
    <source>
        <strain evidence="3 4">FB218</strain>
    </source>
</reference>
<dbReference type="Gene3D" id="2.160.20.10">
    <property type="entry name" value="Single-stranded right-handed beta-helix, Pectin lyase-like"/>
    <property type="match status" value="1"/>
</dbReference>